<dbReference type="InterPro" id="IPR029045">
    <property type="entry name" value="ClpP/crotonase-like_dom_sf"/>
</dbReference>
<dbReference type="EMBL" id="QRDW01000002">
    <property type="protein sequence ID" value="RED52388.1"/>
    <property type="molecule type" value="Genomic_DNA"/>
</dbReference>
<keyword evidence="8" id="KW-1185">Reference proteome</keyword>
<dbReference type="SMART" id="SM00245">
    <property type="entry name" value="TSPc"/>
    <property type="match status" value="1"/>
</dbReference>
<dbReference type="InterPro" id="IPR036034">
    <property type="entry name" value="PDZ_sf"/>
</dbReference>
<dbReference type="Pfam" id="PF13180">
    <property type="entry name" value="PDZ_2"/>
    <property type="match status" value="1"/>
</dbReference>
<keyword evidence="4 5" id="KW-0720">Serine protease</keyword>
<accession>A0A3D9HSA6</accession>
<protein>
    <submittedName>
        <fullName evidence="7">C-terminal peptidase prc</fullName>
    </submittedName>
</protein>
<comment type="similarity">
    <text evidence="1 5">Belongs to the peptidase S41A family.</text>
</comment>
<dbReference type="PANTHER" id="PTHR32060">
    <property type="entry name" value="TAIL-SPECIFIC PROTEASE"/>
    <property type="match status" value="1"/>
</dbReference>
<keyword evidence="2 5" id="KW-0645">Protease</keyword>
<dbReference type="InterPro" id="IPR004447">
    <property type="entry name" value="Peptidase_S41A"/>
</dbReference>
<evidence type="ECO:0000256" key="2">
    <source>
        <dbReference type="ARBA" id="ARBA00022670"/>
    </source>
</evidence>
<dbReference type="Pfam" id="PF03572">
    <property type="entry name" value="Peptidase_S41"/>
    <property type="match status" value="1"/>
</dbReference>
<dbReference type="SUPFAM" id="SSF50156">
    <property type="entry name" value="PDZ domain-like"/>
    <property type="match status" value="1"/>
</dbReference>
<dbReference type="GO" id="GO:0007165">
    <property type="term" value="P:signal transduction"/>
    <property type="evidence" value="ECO:0007669"/>
    <property type="project" value="TreeGrafter"/>
</dbReference>
<dbReference type="GO" id="GO:0030288">
    <property type="term" value="C:outer membrane-bounded periplasmic space"/>
    <property type="evidence" value="ECO:0007669"/>
    <property type="project" value="TreeGrafter"/>
</dbReference>
<evidence type="ECO:0000256" key="3">
    <source>
        <dbReference type="ARBA" id="ARBA00022801"/>
    </source>
</evidence>
<dbReference type="SUPFAM" id="SSF52096">
    <property type="entry name" value="ClpP/crotonase"/>
    <property type="match status" value="1"/>
</dbReference>
<comment type="caution">
    <text evidence="7">The sequence shown here is derived from an EMBL/GenBank/DDBJ whole genome shotgun (WGS) entry which is preliminary data.</text>
</comment>
<name>A0A3D9HSA6_9PROT</name>
<evidence type="ECO:0000256" key="1">
    <source>
        <dbReference type="ARBA" id="ARBA00009179"/>
    </source>
</evidence>
<dbReference type="GO" id="GO:0004175">
    <property type="term" value="F:endopeptidase activity"/>
    <property type="evidence" value="ECO:0007669"/>
    <property type="project" value="TreeGrafter"/>
</dbReference>
<gene>
    <name evidence="7" type="ORF">DFP90_102409</name>
</gene>
<dbReference type="GO" id="GO:0006508">
    <property type="term" value="P:proteolysis"/>
    <property type="evidence" value="ECO:0007669"/>
    <property type="project" value="UniProtKB-KW"/>
</dbReference>
<dbReference type="Gene3D" id="3.90.226.10">
    <property type="entry name" value="2-enoyl-CoA Hydratase, Chain A, domain 1"/>
    <property type="match status" value="1"/>
</dbReference>
<feature type="domain" description="PDZ" evidence="6">
    <location>
        <begin position="122"/>
        <end position="190"/>
    </location>
</feature>
<dbReference type="Gene3D" id="3.30.750.44">
    <property type="match status" value="1"/>
</dbReference>
<evidence type="ECO:0000259" key="6">
    <source>
        <dbReference type="PROSITE" id="PS50106"/>
    </source>
</evidence>
<dbReference type="GO" id="GO:0008236">
    <property type="term" value="F:serine-type peptidase activity"/>
    <property type="evidence" value="ECO:0007669"/>
    <property type="project" value="UniProtKB-KW"/>
</dbReference>
<dbReference type="AlphaFoldDB" id="A0A3D9HSA6"/>
<sequence length="430" mass="46544">MRGAMPGLILVLVAACNLVIPQEAPSARDAAVKLTHAVEQHQPGRDLEAQDFELFAQVYSQVVHHYYRDLDGDSLVLAGAKGIQLKFNDPTTVPSSDLDVAATRAMLATLDNYSEYLDQEAFNALRENIRGVFGGLGIEITKRDGRLTIVAPIEGTPADKAGLKTGDIITHADGKEIDPLTQREAVELLRGRPGTKVRLTVLRGEAEKFELDLTRAIIETNPVRWHLEGDVGYIRITNFSEHTARETRKAVRAIQQKLGGRLAGFVLDLRNNPGGLLGQAVAVSSIFLDGEVVVKTQRRRDSDVMVATAGDLTEDAPLIVLINRGSASASEIVSGAIQDQNRGFLVGEKSFGKGLVQTVLPLSYDRGMKLTTAVYYTPKGKTVEGGITPDQVVQQDEERDGDEQLEEAVKLVIHMAGGPAIPWGAGLDVQ</sequence>
<organism evidence="7 8">
    <name type="scientific">Aestuariispira insulae</name>
    <dbReference type="NCBI Taxonomy" id="1461337"/>
    <lineage>
        <taxon>Bacteria</taxon>
        <taxon>Pseudomonadati</taxon>
        <taxon>Pseudomonadota</taxon>
        <taxon>Alphaproteobacteria</taxon>
        <taxon>Rhodospirillales</taxon>
        <taxon>Kiloniellaceae</taxon>
        <taxon>Aestuariispira</taxon>
    </lineage>
</organism>
<dbReference type="CDD" id="cd07560">
    <property type="entry name" value="Peptidase_S41_CPP"/>
    <property type="match status" value="1"/>
</dbReference>
<dbReference type="FunFam" id="2.30.42.10:FF:000063">
    <property type="entry name" value="Peptidase, S41 family"/>
    <property type="match status" value="1"/>
</dbReference>
<dbReference type="PROSITE" id="PS50106">
    <property type="entry name" value="PDZ"/>
    <property type="match status" value="1"/>
</dbReference>
<dbReference type="InterPro" id="IPR005151">
    <property type="entry name" value="Tail-specific_protease"/>
</dbReference>
<dbReference type="PANTHER" id="PTHR32060:SF30">
    <property type="entry name" value="CARBOXY-TERMINAL PROCESSING PROTEASE CTPA"/>
    <property type="match status" value="1"/>
</dbReference>
<dbReference type="Gene3D" id="2.30.42.10">
    <property type="match status" value="1"/>
</dbReference>
<dbReference type="Proteomes" id="UP000256845">
    <property type="component" value="Unassembled WGS sequence"/>
</dbReference>
<proteinExistence type="inferred from homology"/>
<evidence type="ECO:0000256" key="5">
    <source>
        <dbReference type="RuleBase" id="RU004404"/>
    </source>
</evidence>
<dbReference type="NCBIfam" id="TIGR00225">
    <property type="entry name" value="prc"/>
    <property type="match status" value="1"/>
</dbReference>
<evidence type="ECO:0000313" key="8">
    <source>
        <dbReference type="Proteomes" id="UP000256845"/>
    </source>
</evidence>
<evidence type="ECO:0000313" key="7">
    <source>
        <dbReference type="EMBL" id="RED52388.1"/>
    </source>
</evidence>
<dbReference type="SMART" id="SM00228">
    <property type="entry name" value="PDZ"/>
    <property type="match status" value="1"/>
</dbReference>
<keyword evidence="3 5" id="KW-0378">Hydrolase</keyword>
<evidence type="ECO:0000256" key="4">
    <source>
        <dbReference type="ARBA" id="ARBA00022825"/>
    </source>
</evidence>
<dbReference type="PROSITE" id="PS51257">
    <property type="entry name" value="PROKAR_LIPOPROTEIN"/>
    <property type="match status" value="1"/>
</dbReference>
<dbReference type="InterPro" id="IPR001478">
    <property type="entry name" value="PDZ"/>
</dbReference>
<reference evidence="7 8" key="1">
    <citation type="submission" date="2018-07" db="EMBL/GenBank/DDBJ databases">
        <title>Genomic Encyclopedia of Type Strains, Phase III (KMG-III): the genomes of soil and plant-associated and newly described type strains.</title>
        <authorList>
            <person name="Whitman W."/>
        </authorList>
    </citation>
    <scope>NUCLEOTIDE SEQUENCE [LARGE SCALE GENOMIC DNA]</scope>
    <source>
        <strain evidence="7 8">CECT 8488</strain>
    </source>
</reference>
<dbReference type="CDD" id="cd06782">
    <property type="entry name" value="cpPDZ_CPP-like"/>
    <property type="match status" value="1"/>
</dbReference>